<proteinExistence type="predicted"/>
<evidence type="ECO:0000313" key="3">
    <source>
        <dbReference type="Proteomes" id="UP000059680"/>
    </source>
</evidence>
<feature type="region of interest" description="Disordered" evidence="1">
    <location>
        <begin position="1"/>
        <end position="40"/>
    </location>
</feature>
<dbReference type="AlphaFoldDB" id="A0A0P0XHB8"/>
<keyword evidence="3" id="KW-1185">Reference proteome</keyword>
<reference evidence="3" key="1">
    <citation type="journal article" date="2005" name="Nature">
        <title>The map-based sequence of the rice genome.</title>
        <authorList>
            <consortium name="International rice genome sequencing project (IRGSP)"/>
            <person name="Matsumoto T."/>
            <person name="Wu J."/>
            <person name="Kanamori H."/>
            <person name="Katayose Y."/>
            <person name="Fujisawa M."/>
            <person name="Namiki N."/>
            <person name="Mizuno H."/>
            <person name="Yamamoto K."/>
            <person name="Antonio B.A."/>
            <person name="Baba T."/>
            <person name="Sakata K."/>
            <person name="Nagamura Y."/>
            <person name="Aoki H."/>
            <person name="Arikawa K."/>
            <person name="Arita K."/>
            <person name="Bito T."/>
            <person name="Chiden Y."/>
            <person name="Fujitsuka N."/>
            <person name="Fukunaka R."/>
            <person name="Hamada M."/>
            <person name="Harada C."/>
            <person name="Hayashi A."/>
            <person name="Hijishita S."/>
            <person name="Honda M."/>
            <person name="Hosokawa S."/>
            <person name="Ichikawa Y."/>
            <person name="Idonuma A."/>
            <person name="Iijima M."/>
            <person name="Ikeda M."/>
            <person name="Ikeno M."/>
            <person name="Ito K."/>
            <person name="Ito S."/>
            <person name="Ito T."/>
            <person name="Ito Y."/>
            <person name="Ito Y."/>
            <person name="Iwabuchi A."/>
            <person name="Kamiya K."/>
            <person name="Karasawa W."/>
            <person name="Kurita K."/>
            <person name="Katagiri S."/>
            <person name="Kikuta A."/>
            <person name="Kobayashi H."/>
            <person name="Kobayashi N."/>
            <person name="Machita K."/>
            <person name="Maehara T."/>
            <person name="Masukawa M."/>
            <person name="Mizubayashi T."/>
            <person name="Mukai Y."/>
            <person name="Nagasaki H."/>
            <person name="Nagata Y."/>
            <person name="Naito S."/>
            <person name="Nakashima M."/>
            <person name="Nakama Y."/>
            <person name="Nakamichi Y."/>
            <person name="Nakamura M."/>
            <person name="Meguro A."/>
            <person name="Negishi M."/>
            <person name="Ohta I."/>
            <person name="Ohta T."/>
            <person name="Okamoto M."/>
            <person name="Ono N."/>
            <person name="Saji S."/>
            <person name="Sakaguchi M."/>
            <person name="Sakai K."/>
            <person name="Shibata M."/>
            <person name="Shimokawa T."/>
            <person name="Song J."/>
            <person name="Takazaki Y."/>
            <person name="Terasawa K."/>
            <person name="Tsugane M."/>
            <person name="Tsuji K."/>
            <person name="Ueda S."/>
            <person name="Waki K."/>
            <person name="Yamagata H."/>
            <person name="Yamamoto M."/>
            <person name="Yamamoto S."/>
            <person name="Yamane H."/>
            <person name="Yoshiki S."/>
            <person name="Yoshihara R."/>
            <person name="Yukawa K."/>
            <person name="Zhong H."/>
            <person name="Yano M."/>
            <person name="Yuan Q."/>
            <person name="Ouyang S."/>
            <person name="Liu J."/>
            <person name="Jones K.M."/>
            <person name="Gansberger K."/>
            <person name="Moffat K."/>
            <person name="Hill J."/>
            <person name="Bera J."/>
            <person name="Fadrosh D."/>
            <person name="Jin S."/>
            <person name="Johri S."/>
            <person name="Kim M."/>
            <person name="Overton L."/>
            <person name="Reardon M."/>
            <person name="Tsitrin T."/>
            <person name="Vuong H."/>
            <person name="Weaver B."/>
            <person name="Ciecko A."/>
            <person name="Tallon L."/>
            <person name="Jackson J."/>
            <person name="Pai G."/>
            <person name="Aken S.V."/>
            <person name="Utterback T."/>
            <person name="Reidmuller S."/>
            <person name="Feldblyum T."/>
            <person name="Hsiao J."/>
            <person name="Zismann V."/>
            <person name="Iobst S."/>
            <person name="de Vazeille A.R."/>
            <person name="Buell C.R."/>
            <person name="Ying K."/>
            <person name="Li Y."/>
            <person name="Lu T."/>
            <person name="Huang Y."/>
            <person name="Zhao Q."/>
            <person name="Feng Q."/>
            <person name="Zhang L."/>
            <person name="Zhu J."/>
            <person name="Weng Q."/>
            <person name="Mu J."/>
            <person name="Lu Y."/>
            <person name="Fan D."/>
            <person name="Liu Y."/>
            <person name="Guan J."/>
            <person name="Zhang Y."/>
            <person name="Yu S."/>
            <person name="Liu X."/>
            <person name="Zhang Y."/>
            <person name="Hong G."/>
            <person name="Han B."/>
            <person name="Choisne N."/>
            <person name="Demange N."/>
            <person name="Orjeda G."/>
            <person name="Samain S."/>
            <person name="Cattolico L."/>
            <person name="Pelletier E."/>
            <person name="Couloux A."/>
            <person name="Segurens B."/>
            <person name="Wincker P."/>
            <person name="D'Hont A."/>
            <person name="Scarpelli C."/>
            <person name="Weissenbach J."/>
            <person name="Salanoubat M."/>
            <person name="Quetier F."/>
            <person name="Yu Y."/>
            <person name="Kim H.R."/>
            <person name="Rambo T."/>
            <person name="Currie J."/>
            <person name="Collura K."/>
            <person name="Luo M."/>
            <person name="Yang T."/>
            <person name="Ammiraju J.S.S."/>
            <person name="Engler F."/>
            <person name="Soderlund C."/>
            <person name="Wing R.A."/>
            <person name="Palmer L.E."/>
            <person name="de la Bastide M."/>
            <person name="Spiegel L."/>
            <person name="Nascimento L."/>
            <person name="Zutavern T."/>
            <person name="O'Shaughnessy A."/>
            <person name="Dike S."/>
            <person name="Dedhia N."/>
            <person name="Preston R."/>
            <person name="Balija V."/>
            <person name="McCombie W.R."/>
            <person name="Chow T."/>
            <person name="Chen H."/>
            <person name="Chung M."/>
            <person name="Chen C."/>
            <person name="Shaw J."/>
            <person name="Wu H."/>
            <person name="Hsiao K."/>
            <person name="Chao Y."/>
            <person name="Chu M."/>
            <person name="Cheng C."/>
            <person name="Hour A."/>
            <person name="Lee P."/>
            <person name="Lin S."/>
            <person name="Lin Y."/>
            <person name="Liou J."/>
            <person name="Liu S."/>
            <person name="Hsing Y."/>
            <person name="Raghuvanshi S."/>
            <person name="Mohanty A."/>
            <person name="Bharti A.K."/>
            <person name="Gaur A."/>
            <person name="Gupta V."/>
            <person name="Kumar D."/>
            <person name="Ravi V."/>
            <person name="Vij S."/>
            <person name="Kapur A."/>
            <person name="Khurana P."/>
            <person name="Khurana P."/>
            <person name="Khurana J.P."/>
            <person name="Tyagi A.K."/>
            <person name="Gaikwad K."/>
            <person name="Singh A."/>
            <person name="Dalal V."/>
            <person name="Srivastava S."/>
            <person name="Dixit A."/>
            <person name="Pal A.K."/>
            <person name="Ghazi I.A."/>
            <person name="Yadav M."/>
            <person name="Pandit A."/>
            <person name="Bhargava A."/>
            <person name="Sureshbabu K."/>
            <person name="Batra K."/>
            <person name="Sharma T.R."/>
            <person name="Mohapatra T."/>
            <person name="Singh N.K."/>
            <person name="Messing J."/>
            <person name="Nelson A.B."/>
            <person name="Fuks G."/>
            <person name="Kavchok S."/>
            <person name="Keizer G."/>
            <person name="Linton E."/>
            <person name="Llaca V."/>
            <person name="Song R."/>
            <person name="Tanyolac B."/>
            <person name="Young S."/>
            <person name="Ho-Il K."/>
            <person name="Hahn J.H."/>
            <person name="Sangsakoo G."/>
            <person name="Vanavichit A."/>
            <person name="de Mattos Luiz.A.T."/>
            <person name="Zimmer P.D."/>
            <person name="Malone G."/>
            <person name="Dellagostin O."/>
            <person name="de Oliveira A.C."/>
            <person name="Bevan M."/>
            <person name="Bancroft I."/>
            <person name="Minx P."/>
            <person name="Cordum H."/>
            <person name="Wilson R."/>
            <person name="Cheng Z."/>
            <person name="Jin W."/>
            <person name="Jiang J."/>
            <person name="Leong S.A."/>
            <person name="Iwama H."/>
            <person name="Gojobori T."/>
            <person name="Itoh T."/>
            <person name="Niimura Y."/>
            <person name="Fujii Y."/>
            <person name="Habara T."/>
            <person name="Sakai H."/>
            <person name="Sato Y."/>
            <person name="Wilson G."/>
            <person name="Kumar K."/>
            <person name="McCouch S."/>
            <person name="Juretic N."/>
            <person name="Hoen D."/>
            <person name="Wright S."/>
            <person name="Bruskiewich R."/>
            <person name="Bureau T."/>
            <person name="Miyao A."/>
            <person name="Hirochika H."/>
            <person name="Nishikawa T."/>
            <person name="Kadowaki K."/>
            <person name="Sugiura M."/>
            <person name="Burr B."/>
            <person name="Sasaki T."/>
        </authorList>
    </citation>
    <scope>NUCLEOTIDE SEQUENCE [LARGE SCALE GENOMIC DNA]</scope>
    <source>
        <strain evidence="3">cv. Nipponbare</strain>
    </source>
</reference>
<evidence type="ECO:0000256" key="1">
    <source>
        <dbReference type="SAM" id="MobiDB-lite"/>
    </source>
</evidence>
<dbReference type="EMBL" id="AP014964">
    <property type="protein sequence ID" value="BAT05993.1"/>
    <property type="molecule type" value="Genomic_DNA"/>
</dbReference>
<feature type="compositionally biased region" description="Polar residues" evidence="1">
    <location>
        <begin position="1"/>
        <end position="35"/>
    </location>
</feature>
<sequence>MCGTTSAASSKPRTSSPSQANAETHATTPPSTDETQLPKLAGHLLQLMHAAGRRPEIELITIVLARRSSAAAVSRRSAPPNGNHIGGAVIFDLPFLCRLYRTGYWQWENHHHRPELAKGTSARRPPRHLHQRLQ</sequence>
<protein>
    <submittedName>
        <fullName evidence="2">Os08g0487301 protein</fullName>
    </submittedName>
</protein>
<evidence type="ECO:0000313" key="2">
    <source>
        <dbReference type="EMBL" id="BAT05993.1"/>
    </source>
</evidence>
<dbReference type="PaxDb" id="39947-A0A0P0XHB8"/>
<reference evidence="2 3" key="2">
    <citation type="journal article" date="2013" name="Plant Cell Physiol.">
        <title>Rice Annotation Project Database (RAP-DB): an integrative and interactive database for rice genomics.</title>
        <authorList>
            <person name="Sakai H."/>
            <person name="Lee S.S."/>
            <person name="Tanaka T."/>
            <person name="Numa H."/>
            <person name="Kim J."/>
            <person name="Kawahara Y."/>
            <person name="Wakimoto H."/>
            <person name="Yang C.C."/>
            <person name="Iwamoto M."/>
            <person name="Abe T."/>
            <person name="Yamada Y."/>
            <person name="Muto A."/>
            <person name="Inokuchi H."/>
            <person name="Ikemura T."/>
            <person name="Matsumoto T."/>
            <person name="Sasaki T."/>
            <person name="Itoh T."/>
        </authorList>
    </citation>
    <scope>NUCLEOTIDE SEQUENCE [LARGE SCALE GENOMIC DNA]</scope>
    <source>
        <strain evidence="3">cv. Nipponbare</strain>
    </source>
</reference>
<reference evidence="2 3" key="3">
    <citation type="journal article" date="2013" name="Rice">
        <title>Improvement of the Oryza sativa Nipponbare reference genome using next generation sequence and optical map data.</title>
        <authorList>
            <person name="Kawahara Y."/>
            <person name="de la Bastide M."/>
            <person name="Hamilton J.P."/>
            <person name="Kanamori H."/>
            <person name="McCombie W.R."/>
            <person name="Ouyang S."/>
            <person name="Schwartz D.C."/>
            <person name="Tanaka T."/>
            <person name="Wu J."/>
            <person name="Zhou S."/>
            <person name="Childs K.L."/>
            <person name="Davidson R.M."/>
            <person name="Lin H."/>
            <person name="Quesada-Ocampo L."/>
            <person name="Vaillancourt B."/>
            <person name="Sakai H."/>
            <person name="Lee S.S."/>
            <person name="Kim J."/>
            <person name="Numa H."/>
            <person name="Itoh T."/>
            <person name="Buell C.R."/>
            <person name="Matsumoto T."/>
        </authorList>
    </citation>
    <scope>NUCLEOTIDE SEQUENCE [LARGE SCALE GENOMIC DNA]</scope>
    <source>
        <strain evidence="3">cv. Nipponbare</strain>
    </source>
</reference>
<feature type="compositionally biased region" description="Basic residues" evidence="1">
    <location>
        <begin position="124"/>
        <end position="134"/>
    </location>
</feature>
<name>A0A0P0XHB8_ORYSJ</name>
<dbReference type="InParanoid" id="A0A0P0XHB8"/>
<gene>
    <name evidence="2" type="ordered locus">Os08g0487301</name>
    <name evidence="2" type="ORF">OSNPB_080487301</name>
</gene>
<organism evidence="2 3">
    <name type="scientific">Oryza sativa subsp. japonica</name>
    <name type="common">Rice</name>
    <dbReference type="NCBI Taxonomy" id="39947"/>
    <lineage>
        <taxon>Eukaryota</taxon>
        <taxon>Viridiplantae</taxon>
        <taxon>Streptophyta</taxon>
        <taxon>Embryophyta</taxon>
        <taxon>Tracheophyta</taxon>
        <taxon>Spermatophyta</taxon>
        <taxon>Magnoliopsida</taxon>
        <taxon>Liliopsida</taxon>
        <taxon>Poales</taxon>
        <taxon>Poaceae</taxon>
        <taxon>BOP clade</taxon>
        <taxon>Oryzoideae</taxon>
        <taxon>Oryzeae</taxon>
        <taxon>Oryzinae</taxon>
        <taxon>Oryza</taxon>
        <taxon>Oryza sativa</taxon>
    </lineage>
</organism>
<accession>A0A0P0XHB8</accession>
<feature type="region of interest" description="Disordered" evidence="1">
    <location>
        <begin position="115"/>
        <end position="134"/>
    </location>
</feature>
<dbReference type="Proteomes" id="UP000059680">
    <property type="component" value="Chromosome 8"/>
</dbReference>